<gene>
    <name evidence="2" type="ORF">GQX73_g4677</name>
</gene>
<sequence length="205" mass="23198">MLVFHYFPRLPPELRCQIWQLTLEHWSVITASANKRSYELQPIGWDKCVVGHVCMEARIVMEKICEAFTPSGAAWINLQSTTLFFGGAAKASHTIGLLDPRLCSNMTHAAIIWTTWPEVVGCIKQMSKRCHSLTSILIFDTGKPVTHDVRPLAPEDAERMTAFRLHWKPKYEPWWMDGDALTADLQAWFSCDSVSSSPAINIIPL</sequence>
<accession>A0A7C8IVE4</accession>
<dbReference type="OrthoDB" id="3473305at2759"/>
<dbReference type="AlphaFoldDB" id="A0A7C8IVE4"/>
<evidence type="ECO:0000259" key="1">
    <source>
        <dbReference type="Pfam" id="PF20150"/>
    </source>
</evidence>
<dbReference type="Pfam" id="PF20150">
    <property type="entry name" value="2EXR"/>
    <property type="match status" value="1"/>
</dbReference>
<dbReference type="EMBL" id="WUBL01000044">
    <property type="protein sequence ID" value="KAF2968904.1"/>
    <property type="molecule type" value="Genomic_DNA"/>
</dbReference>
<comment type="caution">
    <text evidence="2">The sequence shown here is derived from an EMBL/GenBank/DDBJ whole genome shotgun (WGS) entry which is preliminary data.</text>
</comment>
<feature type="domain" description="2EXR" evidence="1">
    <location>
        <begin position="4"/>
        <end position="78"/>
    </location>
</feature>
<keyword evidence="3" id="KW-1185">Reference proteome</keyword>
<name>A0A7C8IVE4_9PEZI</name>
<organism evidence="2 3">
    <name type="scientific">Xylaria multiplex</name>
    <dbReference type="NCBI Taxonomy" id="323545"/>
    <lineage>
        <taxon>Eukaryota</taxon>
        <taxon>Fungi</taxon>
        <taxon>Dikarya</taxon>
        <taxon>Ascomycota</taxon>
        <taxon>Pezizomycotina</taxon>
        <taxon>Sordariomycetes</taxon>
        <taxon>Xylariomycetidae</taxon>
        <taxon>Xylariales</taxon>
        <taxon>Xylariaceae</taxon>
        <taxon>Xylaria</taxon>
    </lineage>
</organism>
<protein>
    <recommendedName>
        <fullName evidence="1">2EXR domain-containing protein</fullName>
    </recommendedName>
</protein>
<dbReference type="Proteomes" id="UP000481858">
    <property type="component" value="Unassembled WGS sequence"/>
</dbReference>
<evidence type="ECO:0000313" key="2">
    <source>
        <dbReference type="EMBL" id="KAF2968904.1"/>
    </source>
</evidence>
<proteinExistence type="predicted"/>
<dbReference type="InterPro" id="IPR045518">
    <property type="entry name" value="2EXR"/>
</dbReference>
<evidence type="ECO:0000313" key="3">
    <source>
        <dbReference type="Proteomes" id="UP000481858"/>
    </source>
</evidence>
<reference evidence="2 3" key="1">
    <citation type="submission" date="2019-12" db="EMBL/GenBank/DDBJ databases">
        <title>Draft genome sequence of the ascomycete Xylaria multiplex DSM 110363.</title>
        <authorList>
            <person name="Buettner E."/>
            <person name="Kellner H."/>
        </authorList>
    </citation>
    <scope>NUCLEOTIDE SEQUENCE [LARGE SCALE GENOMIC DNA]</scope>
    <source>
        <strain evidence="2 3">DSM 110363</strain>
    </source>
</reference>
<dbReference type="InParanoid" id="A0A7C8IVE4"/>